<feature type="region of interest" description="Disordered" evidence="7">
    <location>
        <begin position="1181"/>
        <end position="1245"/>
    </location>
</feature>
<protein>
    <submittedName>
        <fullName evidence="15">Transmembrane protein 131 isoform X1</fullName>
    </submittedName>
</protein>
<keyword evidence="4 8" id="KW-0732">Signal</keyword>
<evidence type="ECO:0000259" key="9">
    <source>
        <dbReference type="Pfam" id="PF12371"/>
    </source>
</evidence>
<dbReference type="Pfam" id="PF24499">
    <property type="entry name" value="Ig_TMEM131L_4"/>
    <property type="match status" value="1"/>
</dbReference>
<comment type="similarity">
    <text evidence="2">Belongs to the TMEM131 family.</text>
</comment>
<keyword evidence="3 15" id="KW-0812">Transmembrane</keyword>
<dbReference type="RefSeq" id="XP_015599441.1">
    <property type="nucleotide sequence ID" value="XM_015743955.2"/>
</dbReference>
<reference evidence="15" key="1">
    <citation type="submission" date="2025-08" db="UniProtKB">
        <authorList>
            <consortium name="RefSeq"/>
        </authorList>
    </citation>
    <scope>IDENTIFICATION</scope>
</reference>
<dbReference type="CTD" id="23505"/>
<organism evidence="14 15">
    <name type="scientific">Cephus cinctus</name>
    <name type="common">Wheat stem sawfly</name>
    <dbReference type="NCBI Taxonomy" id="211228"/>
    <lineage>
        <taxon>Eukaryota</taxon>
        <taxon>Metazoa</taxon>
        <taxon>Ecdysozoa</taxon>
        <taxon>Arthropoda</taxon>
        <taxon>Hexapoda</taxon>
        <taxon>Insecta</taxon>
        <taxon>Pterygota</taxon>
        <taxon>Neoptera</taxon>
        <taxon>Endopterygota</taxon>
        <taxon>Hymenoptera</taxon>
        <taxon>Cephoidea</taxon>
        <taxon>Cephidae</taxon>
        <taxon>Cephus</taxon>
    </lineage>
</organism>
<feature type="domain" description="TMEM131L third Ig-like" evidence="11">
    <location>
        <begin position="426"/>
        <end position="503"/>
    </location>
</feature>
<evidence type="ECO:0000256" key="3">
    <source>
        <dbReference type="ARBA" id="ARBA00022692"/>
    </source>
</evidence>
<feature type="compositionally biased region" description="Polar residues" evidence="7">
    <location>
        <begin position="1476"/>
        <end position="1485"/>
    </location>
</feature>
<feature type="compositionally biased region" description="Basic and acidic residues" evidence="7">
    <location>
        <begin position="1283"/>
        <end position="1292"/>
    </location>
</feature>
<dbReference type="PANTHER" id="PTHR22050:SF0">
    <property type="entry name" value="TRANSMEMBRANE PROTEIN 131 HOMOLOG"/>
    <property type="match status" value="1"/>
</dbReference>
<evidence type="ECO:0000259" key="13">
    <source>
        <dbReference type="Pfam" id="PF24501"/>
    </source>
</evidence>
<dbReference type="InterPro" id="IPR022113">
    <property type="entry name" value="TMEM131L_N"/>
</dbReference>
<feature type="compositionally biased region" description="Basic and acidic residues" evidence="7">
    <location>
        <begin position="1357"/>
        <end position="1379"/>
    </location>
</feature>
<dbReference type="Pfam" id="PF12371">
    <property type="entry name" value="TMEM131_like_N"/>
    <property type="match status" value="1"/>
</dbReference>
<evidence type="ECO:0000313" key="14">
    <source>
        <dbReference type="Proteomes" id="UP000694920"/>
    </source>
</evidence>
<keyword evidence="5" id="KW-1133">Transmembrane helix</keyword>
<feature type="domain" description="Transmembrane protein 131-like N-terminal" evidence="9">
    <location>
        <begin position="79"/>
        <end position="161"/>
    </location>
</feature>
<dbReference type="PANTHER" id="PTHR22050">
    <property type="entry name" value="RW1 PROTEIN HOMOLOG"/>
    <property type="match status" value="1"/>
</dbReference>
<feature type="compositionally biased region" description="Polar residues" evidence="7">
    <location>
        <begin position="1753"/>
        <end position="1767"/>
    </location>
</feature>
<feature type="compositionally biased region" description="Low complexity" evidence="7">
    <location>
        <begin position="1270"/>
        <end position="1282"/>
    </location>
</feature>
<evidence type="ECO:0000259" key="10">
    <source>
        <dbReference type="Pfam" id="PF24495"/>
    </source>
</evidence>
<dbReference type="InterPro" id="IPR055437">
    <property type="entry name" value="TMEM131L_Ig_5"/>
</dbReference>
<evidence type="ECO:0000256" key="8">
    <source>
        <dbReference type="SAM" id="SignalP"/>
    </source>
</evidence>
<evidence type="ECO:0000256" key="4">
    <source>
        <dbReference type="ARBA" id="ARBA00022729"/>
    </source>
</evidence>
<dbReference type="InterPro" id="IPR055435">
    <property type="entry name" value="Ig_TMEM131L_3"/>
</dbReference>
<feature type="domain" description="TMEM131L fourth Ig-like" evidence="12">
    <location>
        <begin position="808"/>
        <end position="944"/>
    </location>
</feature>
<feature type="region of interest" description="Disordered" evidence="7">
    <location>
        <begin position="1743"/>
        <end position="1799"/>
    </location>
</feature>
<proteinExistence type="inferred from homology"/>
<dbReference type="GeneID" id="107269747"/>
<evidence type="ECO:0000256" key="7">
    <source>
        <dbReference type="SAM" id="MobiDB-lite"/>
    </source>
</evidence>
<feature type="compositionally biased region" description="Basic and acidic residues" evidence="7">
    <location>
        <begin position="1458"/>
        <end position="1474"/>
    </location>
</feature>
<keyword evidence="14" id="KW-1185">Reference proteome</keyword>
<feature type="compositionally biased region" description="Pro residues" evidence="7">
    <location>
        <begin position="1495"/>
        <end position="1506"/>
    </location>
</feature>
<feature type="compositionally biased region" description="Basic and acidic residues" evidence="7">
    <location>
        <begin position="1199"/>
        <end position="1220"/>
    </location>
</feature>
<keyword evidence="6" id="KW-0472">Membrane</keyword>
<name>A0AAJ7C191_CEPCN</name>
<feature type="compositionally biased region" description="Basic and acidic residues" evidence="7">
    <location>
        <begin position="1181"/>
        <end position="1192"/>
    </location>
</feature>
<dbReference type="KEGG" id="ccin:107269747"/>
<gene>
    <name evidence="15" type="primary">LOC107269747</name>
</gene>
<evidence type="ECO:0000259" key="11">
    <source>
        <dbReference type="Pfam" id="PF24498"/>
    </source>
</evidence>
<dbReference type="Pfam" id="PF24495">
    <property type="entry name" value="Ig_TMEM131_2"/>
    <property type="match status" value="1"/>
</dbReference>
<evidence type="ECO:0000313" key="15">
    <source>
        <dbReference type="RefSeq" id="XP_015599441.1"/>
    </source>
</evidence>
<feature type="compositionally biased region" description="Polar residues" evidence="7">
    <location>
        <begin position="1780"/>
        <end position="1792"/>
    </location>
</feature>
<dbReference type="Pfam" id="PF24501">
    <property type="entry name" value="Ig_TMEM131L_5"/>
    <property type="match status" value="1"/>
</dbReference>
<feature type="domain" description="TMEM131 second Ig-like" evidence="10">
    <location>
        <begin position="178"/>
        <end position="267"/>
    </location>
</feature>
<sequence>MRETNVRRCLLFLAFIHLAYRVNPTSHGHNNAFVQGDNDVQYLLENIPISMHKGFTNSVDGTGDPILEENSQDSLAHIQFEPNILDFKERQLGVPHQETVTLFNRDENRTIHLSAISGNTQHFHSSFFQDKVIPPLGNTSFNVVFLGREEGEIDSHLFIHTSDGMLKYQVKGISISSPYRLRPVVGVKLPLNASFTPLIYMHNPHAEAMQVVEIYSSGGEFQLELPSGQSEGPRELWEIPPYQTKPVIRLRFNAYTEKNHTAYVRFKVNNSAEVLVVTVEVEVSSGAGLHWGGSSGVVNFGMGGSLQPPIHYPIALKNSAKKSVKVLNVISTPVSKALKINFEPVVIPGDTEIPISVGTLVYDWKAGLDLQHFKGKLMIKGVGPGGSSQKLAIPWIAEVLPGGLEVNTSVTHYCSPFSSQPRNFSVVNKFRQPLAITNVSLSSEAKSLFTIKNFIPRVLKPGQKVNIFSLLLTNERKSENPKLESSILIHSNVSTTEVPLLSYDGKVRKIIPGEREADKGTMNFGTVGSGTENEAVFALENQNPINIELHGWGVNMPGAVLELMGCQSGPTDLFNKGFRNITVCSQTGNQNIKPGYLAIFKIKVKTPNVEEDTIVGDVFVRTTYERLTVPVYMRVAHGRISLKKLTFTDCFPGAICMQQVKVHSTFTRPMEVTFIAPVQKDDRIKYVPLEETTLPVISKGENHVGSIAIDPLITCKNHCYLGLCLNTSAGSQWLNTINLPSHTRDSDLNLLNTRYSRYLNSTGGGSWDNITMRLDTTEVRGHKFFVNIKPYWPSLLGNSGNSKNRSLVMFPLTQVGNTSYKSIKIHNPSSNSLLVQLVMDWSYPQGMRLYHSLPNKFKPICLECPSTIPNEFKLEDIPEDRELFQRTWNTFAPVQSLPLYLSPNQSKTVRISYTPSMASSSSTLLYVRNNMTILEVVRLVGRGAHAQFKFGNRKPGSTTPLLFELADRHLKDCERERLRRNPVPNLTVKRSFTARNTGELSIDIHGFYISGLRCEGYGFKVLNCSPFKLNPNATRKIDIAFTPDFTLSRIERELLILTSLGDVSEDVNENGVARLTLLTTVPSHFLESCAGVLVRPSWERAIHWAAITLAAILLTCILAVSFLEADRILRGTLANLARASPVQPPLDLRLLAKEKDERTRSASAPCKKDDHLDWSIMNVKKKDKEKDSKGIKIPDWTPEEERRFRMDTENKEPSFKKDEDSASNGSKKKNGKRQSSGQDHENFEGLVVQDNLISCTVEKKPLNTLKSSPTSNRRSQQNSKSNSTKEESKPVDEEVVVDTISSNFINPVRENKMENKRKQTTSNGNSHVPYKKFDTNPSQKIVQFSEEETSSTTTESSTHDDPVPFKDCERSYSKPEKIQRKPMIKKTKQQNIQVVPSIDYRDNYEGDCDDDDYDKERHENPNRWKTNTNRTTTKHHHHQSRCNAELSFKLPRQIKNPPRKEKASQKRRATEKTHSKTLGLNGNLSQRDEMRQPQPTLPSPLPPPPSCWNENRAKFSDVVARNPEAISPTFSGLNKPLPTRPISHDITGEFSTEANVTGDCLARPSARELIQPNVKTLLGHHSQDKLEKQDGLFAQSNPHANSYFINTFNEPPLQFEPKLVPFTDLPEHNGNLVDTNATLVQQLPRNKLWNNDSLSMNILPDKTNNAFDIDSSNTADQITNFLDALNGLSSLTSIDISSSVDNPASLDNWVTVETNWEPLYTRGAVGEERSGAWGVNTGGVWAAAPWGAPTPPSSELQPSTALQQTETDVQERSGFDPFRSLSTIWTPSSTDSWKPKEGD</sequence>
<dbReference type="InterPro" id="IPR055436">
    <property type="entry name" value="Ig_TMEM131L_4"/>
</dbReference>
<feature type="domain" description="TMEM131L fifth Ig-like" evidence="13">
    <location>
        <begin position="996"/>
        <end position="1061"/>
    </location>
</feature>
<dbReference type="InterPro" id="IPR056311">
    <property type="entry name" value="TMEM131_Ig_2"/>
</dbReference>
<feature type="chain" id="PRO_5042488964" evidence="8">
    <location>
        <begin position="22"/>
        <end position="1799"/>
    </location>
</feature>
<dbReference type="GO" id="GO:0016020">
    <property type="term" value="C:membrane"/>
    <property type="evidence" value="ECO:0007669"/>
    <property type="project" value="UniProtKB-SubCell"/>
</dbReference>
<comment type="subcellular location">
    <subcellularLocation>
        <location evidence="1">Membrane</location>
        <topology evidence="1">Single-pass type I membrane protein</topology>
    </subcellularLocation>
</comment>
<evidence type="ECO:0000256" key="1">
    <source>
        <dbReference type="ARBA" id="ARBA00004479"/>
    </source>
</evidence>
<feature type="signal peptide" evidence="8">
    <location>
        <begin position="1"/>
        <end position="21"/>
    </location>
</feature>
<evidence type="ECO:0000256" key="5">
    <source>
        <dbReference type="ARBA" id="ARBA00022989"/>
    </source>
</evidence>
<evidence type="ECO:0000259" key="12">
    <source>
        <dbReference type="Pfam" id="PF24499"/>
    </source>
</evidence>
<accession>A0AAJ7C191</accession>
<feature type="region of interest" description="Disordered" evidence="7">
    <location>
        <begin position="1260"/>
        <end position="1510"/>
    </location>
</feature>
<evidence type="ECO:0000256" key="2">
    <source>
        <dbReference type="ARBA" id="ARBA00006682"/>
    </source>
</evidence>
<dbReference type="Proteomes" id="UP000694920">
    <property type="component" value="Unplaced"/>
</dbReference>
<evidence type="ECO:0000256" key="6">
    <source>
        <dbReference type="ARBA" id="ARBA00023136"/>
    </source>
</evidence>
<dbReference type="Pfam" id="PF24498">
    <property type="entry name" value="Ig_TMEM131L_3"/>
    <property type="match status" value="1"/>
</dbReference>
<dbReference type="InterPro" id="IPR039877">
    <property type="entry name" value="TMEM131-like"/>
</dbReference>